<gene>
    <name evidence="3" type="ORF">GCM10025866_24410</name>
</gene>
<dbReference type="Pfam" id="PF04542">
    <property type="entry name" value="Sigma70_r2"/>
    <property type="match status" value="1"/>
</dbReference>
<organism evidence="3 4">
    <name type="scientific">Naasia aerilata</name>
    <dbReference type="NCBI Taxonomy" id="1162966"/>
    <lineage>
        <taxon>Bacteria</taxon>
        <taxon>Bacillati</taxon>
        <taxon>Actinomycetota</taxon>
        <taxon>Actinomycetes</taxon>
        <taxon>Micrococcales</taxon>
        <taxon>Microbacteriaceae</taxon>
        <taxon>Naasia</taxon>
    </lineage>
</organism>
<dbReference type="SUPFAM" id="SSF88946">
    <property type="entry name" value="Sigma2 domain of RNA polymerase sigma factors"/>
    <property type="match status" value="1"/>
</dbReference>
<evidence type="ECO:0000259" key="2">
    <source>
        <dbReference type="Pfam" id="PF04542"/>
    </source>
</evidence>
<dbReference type="Proteomes" id="UP001321498">
    <property type="component" value="Chromosome"/>
</dbReference>
<dbReference type="PANTHER" id="PTHR47756">
    <property type="entry name" value="BLL6612 PROTEIN-RELATED"/>
    <property type="match status" value="1"/>
</dbReference>
<feature type="compositionally biased region" description="Polar residues" evidence="1">
    <location>
        <begin position="70"/>
        <end position="88"/>
    </location>
</feature>
<protein>
    <recommendedName>
        <fullName evidence="2">RNA polymerase sigma-70 region 2 domain-containing protein</fullName>
    </recommendedName>
</protein>
<keyword evidence="4" id="KW-1185">Reference proteome</keyword>
<dbReference type="PANTHER" id="PTHR47756:SF2">
    <property type="entry name" value="BLL6612 PROTEIN"/>
    <property type="match status" value="1"/>
</dbReference>
<evidence type="ECO:0000256" key="1">
    <source>
        <dbReference type="SAM" id="MobiDB-lite"/>
    </source>
</evidence>
<sequence>MVATLVKRFGSLDTAEDAAAEAFAVAAERWPADGIPPNAGAWLTTTATHKAIYRIRRESSRDAKQRRRSSCTAQTRNPSVRSTTTGCGSSSPAATRRWRWRPASR</sequence>
<dbReference type="InterPro" id="IPR007627">
    <property type="entry name" value="RNA_pol_sigma70_r2"/>
</dbReference>
<dbReference type="Gene3D" id="1.10.1740.10">
    <property type="match status" value="1"/>
</dbReference>
<dbReference type="EMBL" id="AP027731">
    <property type="protein sequence ID" value="BDZ46532.1"/>
    <property type="molecule type" value="Genomic_DNA"/>
</dbReference>
<feature type="domain" description="RNA polymerase sigma-70 region 2" evidence="2">
    <location>
        <begin position="5"/>
        <end position="59"/>
    </location>
</feature>
<name>A0ABN6XRM1_9MICO</name>
<dbReference type="InterPro" id="IPR013325">
    <property type="entry name" value="RNA_pol_sigma_r2"/>
</dbReference>
<proteinExistence type="predicted"/>
<reference evidence="4" key="1">
    <citation type="journal article" date="2019" name="Int. J. Syst. Evol. Microbiol.">
        <title>The Global Catalogue of Microorganisms (GCM) 10K type strain sequencing project: providing services to taxonomists for standard genome sequencing and annotation.</title>
        <authorList>
            <consortium name="The Broad Institute Genomics Platform"/>
            <consortium name="The Broad Institute Genome Sequencing Center for Infectious Disease"/>
            <person name="Wu L."/>
            <person name="Ma J."/>
        </authorList>
    </citation>
    <scope>NUCLEOTIDE SEQUENCE [LARGE SCALE GENOMIC DNA]</scope>
    <source>
        <strain evidence="4">NBRC 108725</strain>
    </source>
</reference>
<accession>A0ABN6XRM1</accession>
<feature type="compositionally biased region" description="Basic residues" evidence="1">
    <location>
        <begin position="96"/>
        <end position="105"/>
    </location>
</feature>
<feature type="region of interest" description="Disordered" evidence="1">
    <location>
        <begin position="55"/>
        <end position="105"/>
    </location>
</feature>
<evidence type="ECO:0000313" key="3">
    <source>
        <dbReference type="EMBL" id="BDZ46532.1"/>
    </source>
</evidence>
<evidence type="ECO:0000313" key="4">
    <source>
        <dbReference type="Proteomes" id="UP001321498"/>
    </source>
</evidence>